<dbReference type="AlphaFoldDB" id="A0A370D9L5"/>
<evidence type="ECO:0000313" key="2">
    <source>
        <dbReference type="Proteomes" id="UP000254266"/>
    </source>
</evidence>
<accession>A0A370D9L5</accession>
<gene>
    <name evidence="1" type="ORF">DIZ80_13110</name>
</gene>
<name>A0A370D9L5_9GAMM</name>
<organism evidence="1 2">
    <name type="scientific">endosymbiont of Galathealinum brachiosum</name>
    <dbReference type="NCBI Taxonomy" id="2200906"/>
    <lineage>
        <taxon>Bacteria</taxon>
        <taxon>Pseudomonadati</taxon>
        <taxon>Pseudomonadota</taxon>
        <taxon>Gammaproteobacteria</taxon>
        <taxon>sulfur-oxidizing symbionts</taxon>
    </lineage>
</organism>
<keyword evidence="2" id="KW-1185">Reference proteome</keyword>
<proteinExistence type="predicted"/>
<dbReference type="EMBL" id="QFXC01000013">
    <property type="protein sequence ID" value="RDH81054.1"/>
    <property type="molecule type" value="Genomic_DNA"/>
</dbReference>
<protein>
    <submittedName>
        <fullName evidence="1">Uncharacterized protein</fullName>
    </submittedName>
</protein>
<dbReference type="Proteomes" id="UP000254266">
    <property type="component" value="Unassembled WGS sequence"/>
</dbReference>
<evidence type="ECO:0000313" key="1">
    <source>
        <dbReference type="EMBL" id="RDH81054.1"/>
    </source>
</evidence>
<comment type="caution">
    <text evidence="1">The sequence shown here is derived from an EMBL/GenBank/DDBJ whole genome shotgun (WGS) entry which is preliminary data.</text>
</comment>
<reference evidence="1 2" key="1">
    <citation type="journal article" date="2018" name="ISME J.">
        <title>Endosymbiont genomes yield clues of tubeworm success.</title>
        <authorList>
            <person name="Li Y."/>
            <person name="Liles M.R."/>
            <person name="Halanych K.M."/>
        </authorList>
    </citation>
    <scope>NUCLEOTIDE SEQUENCE [LARGE SCALE GENOMIC DNA]</scope>
    <source>
        <strain evidence="1">A1464</strain>
    </source>
</reference>
<sequence length="165" mass="18839">MNNKLLSFLADEALASGFKPKSTSRTFKISENKDAEGVLYGSVYCVAVILSADEQVELENEAISKNSLKTKIKNIKRIKIENNNELIPLYWGKDAAVGYRLYRHILNKKPKAGCIGLRFYKSLQDKDLILASLPVNDFKGFEEHMENKYPPMLYNVKRSSIHFFT</sequence>